<reference evidence="3" key="1">
    <citation type="journal article" date="2019" name="Int. J. Syst. Evol. Microbiol.">
        <title>The Global Catalogue of Microorganisms (GCM) 10K type strain sequencing project: providing services to taxonomists for standard genome sequencing and annotation.</title>
        <authorList>
            <consortium name="The Broad Institute Genomics Platform"/>
            <consortium name="The Broad Institute Genome Sequencing Center for Infectious Disease"/>
            <person name="Wu L."/>
            <person name="Ma J."/>
        </authorList>
    </citation>
    <scope>NUCLEOTIDE SEQUENCE [LARGE SCALE GENOMIC DNA]</scope>
    <source>
        <strain evidence="3">JCM 18303</strain>
    </source>
</reference>
<dbReference type="Proteomes" id="UP001428817">
    <property type="component" value="Unassembled WGS sequence"/>
</dbReference>
<dbReference type="PROSITE" id="PS51257">
    <property type="entry name" value="PROKAR_LIPOPROTEIN"/>
    <property type="match status" value="1"/>
</dbReference>
<dbReference type="PANTHER" id="PTHR31270:SF1">
    <property type="entry name" value="GLUTAMINYL-PEPTIDE CYCLOTRANSFERASE"/>
    <property type="match status" value="1"/>
</dbReference>
<dbReference type="Pfam" id="PF05096">
    <property type="entry name" value="Glu_cyclase_2"/>
    <property type="match status" value="1"/>
</dbReference>
<keyword evidence="1" id="KW-0732">Signal</keyword>
<dbReference type="InterPro" id="IPR011044">
    <property type="entry name" value="Quino_amine_DH_bsu"/>
</dbReference>
<dbReference type="PANTHER" id="PTHR31270">
    <property type="entry name" value="GLUTAMINYL-PEPTIDE CYCLOTRANSFERASE"/>
    <property type="match status" value="1"/>
</dbReference>
<organism evidence="2 3">
    <name type="scientific">Pseudonocardia eucalypti</name>
    <dbReference type="NCBI Taxonomy" id="648755"/>
    <lineage>
        <taxon>Bacteria</taxon>
        <taxon>Bacillati</taxon>
        <taxon>Actinomycetota</taxon>
        <taxon>Actinomycetes</taxon>
        <taxon>Pseudonocardiales</taxon>
        <taxon>Pseudonocardiaceae</taxon>
        <taxon>Pseudonocardia</taxon>
    </lineage>
</organism>
<dbReference type="InterPro" id="IPR007788">
    <property type="entry name" value="QCT"/>
</dbReference>
<gene>
    <name evidence="2" type="ORF">GCM10023321_44270</name>
</gene>
<evidence type="ECO:0000313" key="2">
    <source>
        <dbReference type="EMBL" id="GAA5160868.1"/>
    </source>
</evidence>
<feature type="signal peptide" evidence="1">
    <location>
        <begin position="1"/>
        <end position="18"/>
    </location>
</feature>
<sequence>MKLARLLLLLALPPVVMLAGCQSSAPAGPAPDGASALEGPPLTPVDVNPNESIREGLADGVPRLRPVVLGTLPHDRSSWTQGLEVSGQTLFEGTGLYGRSKLRELDPRTGRVLRDSPLAPELYGEGITVLGDQIWQLTWKNGVVLGWDRPGLRQTGRQPWSGEGWGLCHTSDGRVVASDGTDRLRLLAGSDLRPTGALAVRIGGRAVTALNELECVGDSVYANVFETDWLVRIDLASGNVTAVVDAAGLLPEAQRVDASVLNGIAALPGTDEFLLTGKLWPTIFRVRLASQ</sequence>
<evidence type="ECO:0000313" key="3">
    <source>
        <dbReference type="Proteomes" id="UP001428817"/>
    </source>
</evidence>
<dbReference type="EMBL" id="BAABJP010000021">
    <property type="protein sequence ID" value="GAA5160868.1"/>
    <property type="molecule type" value="Genomic_DNA"/>
</dbReference>
<protein>
    <submittedName>
        <fullName evidence="2">Glutaminyl-peptide cyclotransferase</fullName>
    </submittedName>
</protein>
<keyword evidence="3" id="KW-1185">Reference proteome</keyword>
<name>A0ABP9QEZ8_9PSEU</name>
<feature type="chain" id="PRO_5046815596" evidence="1">
    <location>
        <begin position="19"/>
        <end position="291"/>
    </location>
</feature>
<dbReference type="SUPFAM" id="SSF50969">
    <property type="entry name" value="YVTN repeat-like/Quinoprotein amine dehydrogenase"/>
    <property type="match status" value="1"/>
</dbReference>
<accession>A0ABP9QEZ8</accession>
<comment type="caution">
    <text evidence="2">The sequence shown here is derived from an EMBL/GenBank/DDBJ whole genome shotgun (WGS) entry which is preliminary data.</text>
</comment>
<proteinExistence type="predicted"/>
<evidence type="ECO:0000256" key="1">
    <source>
        <dbReference type="SAM" id="SignalP"/>
    </source>
</evidence>